<dbReference type="InterPro" id="IPR039537">
    <property type="entry name" value="Retrotran_Ty1/copia-like"/>
</dbReference>
<evidence type="ECO:0000256" key="4">
    <source>
        <dbReference type="SAM" id="MobiDB-lite"/>
    </source>
</evidence>
<gene>
    <name evidence="6" type="ORF">ISN45_Aa07g022890</name>
</gene>
<comment type="caution">
    <text evidence="6">The sequence shown here is derived from an EMBL/GenBank/DDBJ whole genome shotgun (WGS) entry which is preliminary data.</text>
</comment>
<dbReference type="Pfam" id="PF13563">
    <property type="entry name" value="2_5_RNA_ligase2"/>
    <property type="match status" value="1"/>
</dbReference>
<dbReference type="Pfam" id="PF00665">
    <property type="entry name" value="rve"/>
    <property type="match status" value="1"/>
</dbReference>
<proteinExistence type="predicted"/>
<dbReference type="InterPro" id="IPR025724">
    <property type="entry name" value="GAG-pre-integrase_dom"/>
</dbReference>
<evidence type="ECO:0000256" key="1">
    <source>
        <dbReference type="ARBA" id="ARBA00022670"/>
    </source>
</evidence>
<evidence type="ECO:0000259" key="5">
    <source>
        <dbReference type="PROSITE" id="PS50994"/>
    </source>
</evidence>
<dbReference type="Pfam" id="PF25597">
    <property type="entry name" value="SH3_retrovirus"/>
    <property type="match status" value="1"/>
</dbReference>
<dbReference type="PANTHER" id="PTHR42648">
    <property type="entry name" value="TRANSPOSASE, PUTATIVE-RELATED"/>
    <property type="match status" value="1"/>
</dbReference>
<name>A0A8T1Y5K8_9BRAS</name>
<dbReference type="InterPro" id="IPR054722">
    <property type="entry name" value="PolX-like_BBD"/>
</dbReference>
<dbReference type="GO" id="GO:0008233">
    <property type="term" value="F:peptidase activity"/>
    <property type="evidence" value="ECO:0007669"/>
    <property type="project" value="UniProtKB-KW"/>
</dbReference>
<feature type="compositionally biased region" description="Low complexity" evidence="4">
    <location>
        <begin position="857"/>
        <end position="881"/>
    </location>
</feature>
<dbReference type="FunFam" id="3.90.1140.10:FF:000007">
    <property type="entry name" value="Cyclic phosphodiesterase"/>
    <property type="match status" value="1"/>
</dbReference>
<feature type="compositionally biased region" description="Low complexity" evidence="4">
    <location>
        <begin position="313"/>
        <end position="325"/>
    </location>
</feature>
<dbReference type="Pfam" id="PF14244">
    <property type="entry name" value="Retrotran_gag_3"/>
    <property type="match status" value="1"/>
</dbReference>
<dbReference type="GO" id="GO:0006508">
    <property type="term" value="P:proteolysis"/>
    <property type="evidence" value="ECO:0007669"/>
    <property type="project" value="UniProtKB-KW"/>
</dbReference>
<dbReference type="InterPro" id="IPR013103">
    <property type="entry name" value="RVT_2"/>
</dbReference>
<dbReference type="GO" id="GO:0015074">
    <property type="term" value="P:DNA integration"/>
    <property type="evidence" value="ECO:0007669"/>
    <property type="project" value="InterPro"/>
</dbReference>
<feature type="domain" description="Integrase catalytic" evidence="5">
    <location>
        <begin position="566"/>
        <end position="739"/>
    </location>
</feature>
<keyword evidence="1" id="KW-0645">Protease</keyword>
<dbReference type="PANTHER" id="PTHR42648:SF31">
    <property type="entry name" value="RNA-DIRECTED DNA POLYMERASE"/>
    <property type="match status" value="1"/>
</dbReference>
<dbReference type="Pfam" id="PF07727">
    <property type="entry name" value="RVT_2"/>
    <property type="match status" value="1"/>
</dbReference>
<dbReference type="CDD" id="cd09272">
    <property type="entry name" value="RNase_HI_RT_Ty1"/>
    <property type="match status" value="1"/>
</dbReference>
<dbReference type="InterPro" id="IPR057670">
    <property type="entry name" value="SH3_retrovirus"/>
</dbReference>
<evidence type="ECO:0000313" key="7">
    <source>
        <dbReference type="Proteomes" id="UP000694240"/>
    </source>
</evidence>
<keyword evidence="3" id="KW-0378">Hydrolase</keyword>
<dbReference type="Pfam" id="PF22936">
    <property type="entry name" value="Pol_BBD"/>
    <property type="match status" value="1"/>
</dbReference>
<keyword evidence="2" id="KW-0479">Metal-binding</keyword>
<keyword evidence="7" id="KW-1185">Reference proteome</keyword>
<dbReference type="PROSITE" id="PS50994">
    <property type="entry name" value="INTEGRASE"/>
    <property type="match status" value="1"/>
</dbReference>
<feature type="region of interest" description="Disordered" evidence="4">
    <location>
        <begin position="308"/>
        <end position="337"/>
    </location>
</feature>
<evidence type="ECO:0000256" key="3">
    <source>
        <dbReference type="ARBA" id="ARBA00022801"/>
    </source>
</evidence>
<feature type="region of interest" description="Disordered" evidence="4">
    <location>
        <begin position="915"/>
        <end position="936"/>
    </location>
</feature>
<accession>A0A8T1Y5K8</accession>
<dbReference type="EMBL" id="JAEFBK010000012">
    <property type="protein sequence ID" value="KAG7542297.1"/>
    <property type="molecule type" value="Genomic_DNA"/>
</dbReference>
<sequence>MVTPPSTPGQTSSTEKKIKTISAYDLSSSDNPGAVISHPLLNGTNYDDWAINLRMALSSRKKFGFIDGTIVKPNTGSPTLEDWVANNHLLVGWIKATIEPRLRSSISNREVAKDLWDIIRKRFSLKSGARRQQLRNALASCKQNGSTIDDYFGRLTKIWDSIAECTPIKRCTCGKCECDLNSSQDTELDVQRVHDFLAGLDDSVHGAIRSQLCAMTPLPDLDSVYQTIVQNETLHNTSISNLTKETSVMSFVAQSSSVSRSPAPINKFDPSFVPGNKDPNRHCTACGRTGHEASGCFKVVGYPEWWGDRPRSKPLSRSSVSSPAGRGRGTSLRANSTTLVAANTATPTASSSLTKADRLGIIGLTDEQWQQVQEAYGSSPTPPLNGMSSTSTWILDTGATHHMSGRADLMIDMKDIPPISVLLPAGANAFATKQGTIWLTPRLSLLNVYFVEGFHSNLISIGQLVSDNHLVGQLTDRLLVLQDRTSRMLIGAGRREGEGLYRFCNVESVVACQTNVDTSALLWHTRLGHPSAQVTGLLPGVQHLSKTTKDFFASSCDVCFRAKQTRLSFPDSSSNAKDVFDLIHCDLWGPYRTTAFCGNRYFLTIIDDYSRAVWLYLLPDKSRVSQTIQEFFALIENQFSKTIKTVRSDNGTEFLALTRYFQKRGVVHETSCVHTPQQNGRVERKHRHILNVARALRFQAHLPIEFWGECVLTASYLINRTPSALLHNKTPFEKLYGSSPSYQHLRNFGCLAYAHNPHTNGDKFESRSRRCVFLGYPYGKKGWKLYDLDKEVIFVSRDVRFCETEFPYLQSMSPSADSPITLTAPSRHIDDTEVLSDDSTVLIVSPTSTTGSSTLDTPESSPTQTTVSSSPTTSSPDTTSPAPIPAPLGVGLRPRNPPPYLSDYVVGNATLAPLSLSSSTPQHPPGTDPPSSTAHPLSLYDSCDRFSQDHGRFLVALMASIEPKTFKEAMELDEWREAMRLEIQALELNNTWTLEDLPSGKTAIGSKWIYRIKQKSDGTLERYKARLVALGNNQKEGLDYTDTFAPVAKMTTVRLFLDIAAKQNHEVHQMDVHNAFLHGDLEEEVYMKLPPGFSTPGDKRVCRLKKSLYGLKQAPRCWFSKLSDALRTYGFTQAKSDYSFFYYKKDGVVLRILVYVDDLIISCNSTPALTAFKDYLSTCFHMKDLGTLKYFLGLEVARSPSGFYICQRKYASEIVAEAGLLGCHPAGSPMDQNHRLSLSTSSFLPDPERYRRLVGRLIYLAATRPDLTYAVHILSQYMHSPREDHWAAALKVVRYLKGTLGQGIVLDATTPLHITGWCDSDYASCPLTRRSLTGWMVQLGTSPISWKTKKQDTVSRSSAEAEYRAMAALTQELLWFRSILIEFGLPHEGPMTVLCDNKAAIHISSNPVFHERTKHIEVDLHFVRDEIVKGVIRPAHVSTTDQMADIFTKALGRKEFESFLFKLGEDEEEEAMYAVWAVPEDDVEDRLQRLMEGLRSEFGGPPFDPHLTLVGPFKLTASEAKRMFKAACEGFKAYPATVDQVSAGTSYFQCVYLSLQHTVEVMNAAGHFMAHFKPFTGKFYVPHMSILYGDLTEGEKKKALEKAYTIDSSLDGLNFQINRVALWITDADVGSWVKVDEHNLIS</sequence>
<protein>
    <submittedName>
        <fullName evidence="6">Cyclic phosphodiesterase</fullName>
    </submittedName>
</protein>
<reference evidence="6 7" key="1">
    <citation type="submission" date="2020-12" db="EMBL/GenBank/DDBJ databases">
        <title>Concerted genomic and epigenomic changes stabilize Arabidopsis allopolyploids.</title>
        <authorList>
            <person name="Chen Z."/>
        </authorList>
    </citation>
    <scope>NUCLEOTIDE SEQUENCE [LARGE SCALE GENOMIC DNA]</scope>
    <source>
        <strain evidence="6">Allo738</strain>
        <tissue evidence="6">Leaf</tissue>
    </source>
</reference>
<feature type="compositionally biased region" description="Polar residues" evidence="4">
    <location>
        <begin position="845"/>
        <end position="856"/>
    </location>
</feature>
<dbReference type="Proteomes" id="UP000694240">
    <property type="component" value="Chromosome 12"/>
</dbReference>
<evidence type="ECO:0000313" key="6">
    <source>
        <dbReference type="EMBL" id="KAG7542297.1"/>
    </source>
</evidence>
<feature type="region of interest" description="Disordered" evidence="4">
    <location>
        <begin position="840"/>
        <end position="895"/>
    </location>
</feature>
<evidence type="ECO:0000256" key="2">
    <source>
        <dbReference type="ARBA" id="ARBA00022723"/>
    </source>
</evidence>
<dbReference type="GO" id="GO:0046872">
    <property type="term" value="F:metal ion binding"/>
    <property type="evidence" value="ECO:0007669"/>
    <property type="project" value="UniProtKB-KW"/>
</dbReference>
<dbReference type="InterPro" id="IPR029472">
    <property type="entry name" value="Copia-like_N"/>
</dbReference>
<organism evidence="6 7">
    <name type="scientific">Arabidopsis thaliana x Arabidopsis arenosa</name>
    <dbReference type="NCBI Taxonomy" id="1240361"/>
    <lineage>
        <taxon>Eukaryota</taxon>
        <taxon>Viridiplantae</taxon>
        <taxon>Streptophyta</taxon>
        <taxon>Embryophyta</taxon>
        <taxon>Tracheophyta</taxon>
        <taxon>Spermatophyta</taxon>
        <taxon>Magnoliopsida</taxon>
        <taxon>eudicotyledons</taxon>
        <taxon>Gunneridae</taxon>
        <taxon>Pentapetalae</taxon>
        <taxon>rosids</taxon>
        <taxon>malvids</taxon>
        <taxon>Brassicales</taxon>
        <taxon>Brassicaceae</taxon>
        <taxon>Camelineae</taxon>
        <taxon>Arabidopsis</taxon>
    </lineage>
</organism>
<dbReference type="InterPro" id="IPR001584">
    <property type="entry name" value="Integrase_cat-core"/>
</dbReference>
<dbReference type="Pfam" id="PF13976">
    <property type="entry name" value="gag_pre-integrs"/>
    <property type="match status" value="1"/>
</dbReference>